<dbReference type="Pfam" id="PF00874">
    <property type="entry name" value="PRD"/>
    <property type="match status" value="2"/>
</dbReference>
<name>A0A5K1IY73_9ACTN</name>
<dbReference type="GO" id="GO:0003723">
    <property type="term" value="F:RNA binding"/>
    <property type="evidence" value="ECO:0007669"/>
    <property type="project" value="InterPro"/>
</dbReference>
<dbReference type="InterPro" id="IPR011608">
    <property type="entry name" value="PRD"/>
</dbReference>
<feature type="domain" description="PRD" evidence="2">
    <location>
        <begin position="200"/>
        <end position="314"/>
    </location>
</feature>
<dbReference type="GO" id="GO:0006355">
    <property type="term" value="P:regulation of DNA-templated transcription"/>
    <property type="evidence" value="ECO:0007669"/>
    <property type="project" value="InterPro"/>
</dbReference>
<reference evidence="3 4" key="1">
    <citation type="submission" date="2019-10" db="EMBL/GenBank/DDBJ databases">
        <authorList>
            <person name="Wolf R A."/>
        </authorList>
    </citation>
    <scope>NUCLEOTIDE SEQUENCE [LARGE SCALE GENOMIC DNA]</scope>
    <source>
        <strain evidence="3">Collinsella_aerofaciens_MC2</strain>
    </source>
</reference>
<dbReference type="Gene3D" id="2.30.24.10">
    <property type="entry name" value="CAT RNA-binding domain"/>
    <property type="match status" value="1"/>
</dbReference>
<dbReference type="SUPFAM" id="SSF63520">
    <property type="entry name" value="PTS-regulatory domain, PRD"/>
    <property type="match status" value="2"/>
</dbReference>
<dbReference type="Pfam" id="PF03123">
    <property type="entry name" value="CAT_RBD"/>
    <property type="match status" value="1"/>
</dbReference>
<dbReference type="PANTHER" id="PTHR30185">
    <property type="entry name" value="CRYPTIC BETA-GLUCOSIDE BGL OPERON ANTITERMINATOR"/>
    <property type="match status" value="1"/>
</dbReference>
<evidence type="ECO:0000313" key="3">
    <source>
        <dbReference type="EMBL" id="VWL94229.1"/>
    </source>
</evidence>
<evidence type="ECO:0000259" key="2">
    <source>
        <dbReference type="PROSITE" id="PS51372"/>
    </source>
</evidence>
<dbReference type="Gene3D" id="1.10.1790.10">
    <property type="entry name" value="PRD domain"/>
    <property type="match status" value="2"/>
</dbReference>
<dbReference type="Proteomes" id="UP000361836">
    <property type="component" value="Unassembled WGS sequence"/>
</dbReference>
<dbReference type="InterPro" id="IPR036650">
    <property type="entry name" value="CAT_RNA-bd_dom_sf"/>
</dbReference>
<organism evidence="3 4">
    <name type="scientific">Collinsella aerofaciens</name>
    <dbReference type="NCBI Taxonomy" id="74426"/>
    <lineage>
        <taxon>Bacteria</taxon>
        <taxon>Bacillati</taxon>
        <taxon>Actinomycetota</taxon>
        <taxon>Coriobacteriia</taxon>
        <taxon>Coriobacteriales</taxon>
        <taxon>Coriobacteriaceae</taxon>
        <taxon>Collinsella</taxon>
    </lineage>
</organism>
<dbReference type="PROSITE" id="PS51372">
    <property type="entry name" value="PRD_2"/>
    <property type="match status" value="2"/>
</dbReference>
<dbReference type="InterPro" id="IPR050661">
    <property type="entry name" value="BglG_antiterminators"/>
</dbReference>
<dbReference type="InterPro" id="IPR004341">
    <property type="entry name" value="CAT_RNA-bd_dom"/>
</dbReference>
<dbReference type="SUPFAM" id="SSF50151">
    <property type="entry name" value="SacY-like RNA-binding domain"/>
    <property type="match status" value="1"/>
</dbReference>
<keyword evidence="4" id="KW-1185">Reference proteome</keyword>
<dbReference type="PANTHER" id="PTHR30185:SF15">
    <property type="entry name" value="CRYPTIC BETA-GLUCOSIDE BGL OPERON ANTITERMINATOR"/>
    <property type="match status" value="1"/>
</dbReference>
<proteinExistence type="predicted"/>
<keyword evidence="1" id="KW-0677">Repeat</keyword>
<dbReference type="AlphaFoldDB" id="A0A5K1IY73"/>
<protein>
    <submittedName>
        <fullName evidence="3">Transcription antiterminator LicT</fullName>
    </submittedName>
</protein>
<dbReference type="NCBIfam" id="NF046042">
    <property type="entry name" value="LicT"/>
    <property type="match status" value="1"/>
</dbReference>
<dbReference type="InterPro" id="IPR036634">
    <property type="entry name" value="PRD_sf"/>
</dbReference>
<evidence type="ECO:0000256" key="1">
    <source>
        <dbReference type="ARBA" id="ARBA00022737"/>
    </source>
</evidence>
<dbReference type="SMART" id="SM01061">
    <property type="entry name" value="CAT_RBD"/>
    <property type="match status" value="1"/>
</dbReference>
<feature type="domain" description="PRD" evidence="2">
    <location>
        <begin position="94"/>
        <end position="199"/>
    </location>
</feature>
<dbReference type="EMBL" id="CABWIE010000018">
    <property type="protein sequence ID" value="VWL94229.1"/>
    <property type="molecule type" value="Genomic_DNA"/>
</dbReference>
<evidence type="ECO:0000313" key="4">
    <source>
        <dbReference type="Proteomes" id="UP000361836"/>
    </source>
</evidence>
<gene>
    <name evidence="3" type="primary">licT_5</name>
    <name evidence="3" type="ORF">KCJAJFAP_02253</name>
</gene>
<accession>A0A5K1IY73</accession>
<sequence>MTGDTESWPLAAFGVAFFWTGRSKDCMGMLQVAKVLNNNIAVVVDARGSDCIAMGRGIAFGRKRGDLIDEDSVERLFTQHVAELSGKLGQLVSSIPEEYFEATRAIVEHAKLRLGRNLDDGVYLALTDHIHFAVKRALAGQALDNRLNYEIGMVYPDEFECAQTAISFIDRTFHVTLPQEEAGFIAMHLVNAEMGGMGIQMATTMAKIIRGALDIVKEHFDIDLDEATIAYYRFMVHLKFFAQRVVMSDMSDAATESRDRQLQITVMQQYPDAYECAKEIASRTARSYGCPVPEDECLYLALHIERVVHGSPRQHAGRGGDV</sequence>